<name>A0A227KRM1_9BURK</name>
<proteinExistence type="predicted"/>
<dbReference type="AlphaFoldDB" id="A0A227KRM1"/>
<evidence type="ECO:0000313" key="1">
    <source>
        <dbReference type="EMBL" id="OXE51146.1"/>
    </source>
</evidence>
<protein>
    <recommendedName>
        <fullName evidence="3">Reverse transcriptase domain-containing protein</fullName>
    </recommendedName>
</protein>
<organism evidence="1 2">
    <name type="scientific">Turicimonas muris</name>
    <dbReference type="NCBI Taxonomy" id="1796652"/>
    <lineage>
        <taxon>Bacteria</taxon>
        <taxon>Pseudomonadati</taxon>
        <taxon>Pseudomonadota</taxon>
        <taxon>Betaproteobacteria</taxon>
        <taxon>Burkholderiales</taxon>
        <taxon>Sutterellaceae</taxon>
        <taxon>Turicimonas</taxon>
    </lineage>
</organism>
<sequence>MPALSESLLQYMASRPARCGRQPKQEVLVMAKSQWTKVEPKGTPLNEIVSLVLEETAQEVIRNKGAAGVDDITFENLRLFQECVGTKKLNVFSSSAKIFFITERL</sequence>
<reference evidence="2" key="1">
    <citation type="submission" date="2017-05" db="EMBL/GenBank/DDBJ databases">
        <title>Improved OligoMM genomes.</title>
        <authorList>
            <person name="Garzetti D."/>
        </authorList>
    </citation>
    <scope>NUCLEOTIDE SEQUENCE [LARGE SCALE GENOMIC DNA]</scope>
    <source>
        <strain evidence="2">YL45</strain>
    </source>
</reference>
<gene>
    <name evidence="1" type="ORF">ADH67_02310</name>
</gene>
<comment type="caution">
    <text evidence="1">The sequence shown here is derived from an EMBL/GenBank/DDBJ whole genome shotgun (WGS) entry which is preliminary data.</text>
</comment>
<accession>A0A227KRM1</accession>
<evidence type="ECO:0008006" key="3">
    <source>
        <dbReference type="Google" id="ProtNLM"/>
    </source>
</evidence>
<dbReference type="Proteomes" id="UP000214610">
    <property type="component" value="Unassembled WGS sequence"/>
</dbReference>
<dbReference type="EMBL" id="NHMP01000001">
    <property type="protein sequence ID" value="OXE51146.1"/>
    <property type="molecule type" value="Genomic_DNA"/>
</dbReference>
<keyword evidence="2" id="KW-1185">Reference proteome</keyword>
<evidence type="ECO:0000313" key="2">
    <source>
        <dbReference type="Proteomes" id="UP000214610"/>
    </source>
</evidence>